<dbReference type="FunFam" id="3.90.930.12:FF:000001">
    <property type="entry name" value="50S ribosomal protein L6"/>
    <property type="match status" value="1"/>
</dbReference>
<dbReference type="Gene3D" id="3.90.930.12">
    <property type="entry name" value="Ribosomal protein L6, alpha-beta domain"/>
    <property type="match status" value="2"/>
</dbReference>
<dbReference type="Pfam" id="PF00347">
    <property type="entry name" value="Ribosomal_L6"/>
    <property type="match status" value="2"/>
</dbReference>
<dbReference type="GO" id="GO:0022625">
    <property type="term" value="C:cytosolic large ribosomal subunit"/>
    <property type="evidence" value="ECO:0007669"/>
    <property type="project" value="UniProtKB-UniRule"/>
</dbReference>
<dbReference type="PRINTS" id="PR00059">
    <property type="entry name" value="RIBOSOMALL6"/>
</dbReference>
<dbReference type="NCBIfam" id="TIGR03654">
    <property type="entry name" value="L6_bact"/>
    <property type="match status" value="1"/>
</dbReference>
<dbReference type="PANTHER" id="PTHR11655">
    <property type="entry name" value="60S/50S RIBOSOMAL PROTEIN L6/L9"/>
    <property type="match status" value="1"/>
</dbReference>
<evidence type="ECO:0000313" key="9">
    <source>
        <dbReference type="Proteomes" id="UP000535182"/>
    </source>
</evidence>
<comment type="caution">
    <text evidence="8">The sequence shown here is derived from an EMBL/GenBank/DDBJ whole genome shotgun (WGS) entry which is preliminary data.</text>
</comment>
<evidence type="ECO:0000313" key="8">
    <source>
        <dbReference type="EMBL" id="MBB5328256.1"/>
    </source>
</evidence>
<dbReference type="GO" id="GO:0002181">
    <property type="term" value="P:cytoplasmic translation"/>
    <property type="evidence" value="ECO:0007669"/>
    <property type="project" value="TreeGrafter"/>
</dbReference>
<name>A0A9X0QDA4_9BACT</name>
<dbReference type="InterPro" id="IPR000702">
    <property type="entry name" value="Ribosomal_uL6-like"/>
</dbReference>
<proteinExistence type="inferred from homology"/>
<evidence type="ECO:0000256" key="6">
    <source>
        <dbReference type="RuleBase" id="RU003870"/>
    </source>
</evidence>
<reference evidence="8 9" key="1">
    <citation type="submission" date="2020-08" db="EMBL/GenBank/DDBJ databases">
        <title>Genomic Encyclopedia of Type Strains, Phase IV (KMG-V): Genome sequencing to study the core and pangenomes of soil and plant-associated prokaryotes.</title>
        <authorList>
            <person name="Whitman W."/>
        </authorList>
    </citation>
    <scope>NUCLEOTIDE SEQUENCE [LARGE SCALE GENOMIC DNA]</scope>
    <source>
        <strain evidence="8 9">X5P2</strain>
    </source>
</reference>
<accession>A0A9X0QDA4</accession>
<keyword evidence="9" id="KW-1185">Reference proteome</keyword>
<keyword evidence="2 4" id="KW-0689">Ribosomal protein</keyword>
<dbReference type="HAMAP" id="MF_01365_B">
    <property type="entry name" value="Ribosomal_uL6_B"/>
    <property type="match status" value="1"/>
</dbReference>
<comment type="function">
    <text evidence="4 6">This protein binds to the 23S rRNA, and is important in its secondary structure. It is located near the subunit interface in the base of the L7/L12 stalk, and near the tRNA binding site of the peptidyltransferase center.</text>
</comment>
<dbReference type="GO" id="GO:0003735">
    <property type="term" value="F:structural constituent of ribosome"/>
    <property type="evidence" value="ECO:0007669"/>
    <property type="project" value="UniProtKB-UniRule"/>
</dbReference>
<keyword evidence="4 6" id="KW-0699">rRNA-binding</keyword>
<keyword evidence="4 6" id="KW-0694">RNA-binding</keyword>
<dbReference type="InterPro" id="IPR019906">
    <property type="entry name" value="Ribosomal_uL6_bac-type"/>
</dbReference>
<dbReference type="Proteomes" id="UP000535182">
    <property type="component" value="Unassembled WGS sequence"/>
</dbReference>
<protein>
    <recommendedName>
        <fullName evidence="4">Large ribosomal subunit protein uL6</fullName>
    </recommendedName>
</protein>
<organism evidence="8 9">
    <name type="scientific">Tunturiibacter gelidiferens</name>
    <dbReference type="NCBI Taxonomy" id="3069689"/>
    <lineage>
        <taxon>Bacteria</taxon>
        <taxon>Pseudomonadati</taxon>
        <taxon>Acidobacteriota</taxon>
        <taxon>Terriglobia</taxon>
        <taxon>Terriglobales</taxon>
        <taxon>Acidobacteriaceae</taxon>
        <taxon>Tunturiibacter</taxon>
    </lineage>
</organism>
<comment type="subunit">
    <text evidence="4">Part of the 50S ribosomal subunit.</text>
</comment>
<sequence length="181" mass="19481">MSRIGKKPIALPAGVKYTVSENGNTVLVEGPKGKVTAMLPGGITLVQKDGHLVTERQTDKQAAFHGLARALVFNAVTGVTTGWTKDIDIVGIGYRAELKGKNMVVFTLGYSHPIEFPLPTGISVEIDAKQTHLTVSGIDRQKVGQIAADMRSLRKPDPYKNKGVRYTGEKLKKKVGKTGAK</sequence>
<evidence type="ECO:0000256" key="2">
    <source>
        <dbReference type="ARBA" id="ARBA00022980"/>
    </source>
</evidence>
<keyword evidence="3 4" id="KW-0687">Ribonucleoprotein</keyword>
<comment type="similarity">
    <text evidence="1 4 5">Belongs to the universal ribosomal protein uL6 family.</text>
</comment>
<dbReference type="InterPro" id="IPR020040">
    <property type="entry name" value="Ribosomal_uL6_a/b-dom"/>
</dbReference>
<evidence type="ECO:0000259" key="7">
    <source>
        <dbReference type="Pfam" id="PF00347"/>
    </source>
</evidence>
<dbReference type="EMBL" id="JACHEB010000004">
    <property type="protein sequence ID" value="MBB5328256.1"/>
    <property type="molecule type" value="Genomic_DNA"/>
</dbReference>
<dbReference type="AlphaFoldDB" id="A0A9X0QDA4"/>
<evidence type="ECO:0000256" key="4">
    <source>
        <dbReference type="HAMAP-Rule" id="MF_01365"/>
    </source>
</evidence>
<dbReference type="InterPro" id="IPR036789">
    <property type="entry name" value="Ribosomal_uL6-like_a/b-dom_sf"/>
</dbReference>
<dbReference type="RefSeq" id="WP_183975625.1">
    <property type="nucleotide sequence ID" value="NZ_JACHEB010000004.1"/>
</dbReference>
<dbReference type="SUPFAM" id="SSF56053">
    <property type="entry name" value="Ribosomal protein L6"/>
    <property type="match status" value="2"/>
</dbReference>
<dbReference type="GO" id="GO:0019843">
    <property type="term" value="F:rRNA binding"/>
    <property type="evidence" value="ECO:0007669"/>
    <property type="project" value="UniProtKB-UniRule"/>
</dbReference>
<dbReference type="PANTHER" id="PTHR11655:SF14">
    <property type="entry name" value="LARGE RIBOSOMAL SUBUNIT PROTEIN UL6M"/>
    <property type="match status" value="1"/>
</dbReference>
<evidence type="ECO:0000256" key="5">
    <source>
        <dbReference type="RuleBase" id="RU003869"/>
    </source>
</evidence>
<feature type="domain" description="Large ribosomal subunit protein uL6 alpha-beta" evidence="7">
    <location>
        <begin position="14"/>
        <end position="82"/>
    </location>
</feature>
<feature type="domain" description="Large ribosomal subunit protein uL6 alpha-beta" evidence="7">
    <location>
        <begin position="90"/>
        <end position="166"/>
    </location>
</feature>
<evidence type="ECO:0000256" key="3">
    <source>
        <dbReference type="ARBA" id="ARBA00023274"/>
    </source>
</evidence>
<evidence type="ECO:0000256" key="1">
    <source>
        <dbReference type="ARBA" id="ARBA00009356"/>
    </source>
</evidence>
<gene>
    <name evidence="4" type="primary">rplF</name>
    <name evidence="8" type="ORF">HDF14_001866</name>
</gene>
<dbReference type="PIRSF" id="PIRSF002162">
    <property type="entry name" value="Ribosomal_L6"/>
    <property type="match status" value="1"/>
</dbReference>